<dbReference type="GO" id="GO:0005730">
    <property type="term" value="C:nucleolus"/>
    <property type="evidence" value="ECO:0007669"/>
    <property type="project" value="UniProtKB-SubCell"/>
</dbReference>
<dbReference type="Proteomes" id="UP000053424">
    <property type="component" value="Unassembled WGS sequence"/>
</dbReference>
<evidence type="ECO:0000256" key="5">
    <source>
        <dbReference type="SAM" id="MobiDB-lite"/>
    </source>
</evidence>
<dbReference type="STRING" id="686832.A0A0C3CVG7"/>
<dbReference type="AlphaFoldDB" id="A0A0C3CVG7"/>
<evidence type="ECO:0000256" key="3">
    <source>
        <dbReference type="ARBA" id="ARBA00021321"/>
    </source>
</evidence>
<feature type="region of interest" description="Disordered" evidence="5">
    <location>
        <begin position="108"/>
        <end position="145"/>
    </location>
</feature>
<reference evidence="7" key="2">
    <citation type="submission" date="2015-01" db="EMBL/GenBank/DDBJ databases">
        <title>Evolutionary Origins and Diversification of the Mycorrhizal Mutualists.</title>
        <authorList>
            <consortium name="DOE Joint Genome Institute"/>
            <consortium name="Mycorrhizal Genomics Consortium"/>
            <person name="Kohler A."/>
            <person name="Kuo A."/>
            <person name="Nagy L.G."/>
            <person name="Floudas D."/>
            <person name="Copeland A."/>
            <person name="Barry K.W."/>
            <person name="Cichocki N."/>
            <person name="Veneault-Fourrey C."/>
            <person name="LaButti K."/>
            <person name="Lindquist E.A."/>
            <person name="Lipzen A."/>
            <person name="Lundell T."/>
            <person name="Morin E."/>
            <person name="Murat C."/>
            <person name="Riley R."/>
            <person name="Ohm R."/>
            <person name="Sun H."/>
            <person name="Tunlid A."/>
            <person name="Henrissat B."/>
            <person name="Grigoriev I.V."/>
            <person name="Hibbett D.S."/>
            <person name="Martin F."/>
        </authorList>
    </citation>
    <scope>NUCLEOTIDE SEQUENCE [LARGE SCALE GENOMIC DNA]</scope>
    <source>
        <strain evidence="7">h7</strain>
    </source>
</reference>
<reference evidence="6 7" key="1">
    <citation type="submission" date="2014-04" db="EMBL/GenBank/DDBJ databases">
        <authorList>
            <consortium name="DOE Joint Genome Institute"/>
            <person name="Kuo A."/>
            <person name="Gay G."/>
            <person name="Dore J."/>
            <person name="Kohler A."/>
            <person name="Nagy L.G."/>
            <person name="Floudas D."/>
            <person name="Copeland A."/>
            <person name="Barry K.W."/>
            <person name="Cichocki N."/>
            <person name="Veneault-Fourrey C."/>
            <person name="LaButti K."/>
            <person name="Lindquist E.A."/>
            <person name="Lipzen A."/>
            <person name="Lundell T."/>
            <person name="Morin E."/>
            <person name="Murat C."/>
            <person name="Sun H."/>
            <person name="Tunlid A."/>
            <person name="Henrissat B."/>
            <person name="Grigoriev I.V."/>
            <person name="Hibbett D.S."/>
            <person name="Martin F."/>
            <person name="Nordberg H.P."/>
            <person name="Cantor M.N."/>
            <person name="Hua S.X."/>
        </authorList>
    </citation>
    <scope>NUCLEOTIDE SEQUENCE [LARGE SCALE GENOMIC DNA]</scope>
    <source>
        <strain evidence="7">h7</strain>
    </source>
</reference>
<feature type="compositionally biased region" description="Basic residues" evidence="5">
    <location>
        <begin position="64"/>
        <end position="75"/>
    </location>
</feature>
<evidence type="ECO:0000256" key="2">
    <source>
        <dbReference type="ARBA" id="ARBA00011022"/>
    </source>
</evidence>
<sequence>MPKEPSTRHTAHHASVKLPTKFTTDGQDMIVDGALHDPQPSKKLKQVEKRRAFLQMEPSIKQFSRSRTRHLKHRERNQPGDCLHTGVAKDELGGGLGDLHSAIETMIGSASSTEAAAEGEASPKPERAIGKSASSTPSKSQRKRILELERLRHPLILNNSEFSSNPFQTIRTHTQNTIHQKGTAA</sequence>
<dbReference type="EMBL" id="KN831769">
    <property type="protein sequence ID" value="KIM48109.1"/>
    <property type="molecule type" value="Genomic_DNA"/>
</dbReference>
<evidence type="ECO:0000256" key="4">
    <source>
        <dbReference type="ARBA" id="ARBA00023242"/>
    </source>
</evidence>
<evidence type="ECO:0000313" key="6">
    <source>
        <dbReference type="EMBL" id="KIM48109.1"/>
    </source>
</evidence>
<dbReference type="Pfam" id="PF15341">
    <property type="entry name" value="SLX9"/>
    <property type="match status" value="1"/>
</dbReference>
<accession>A0A0C3CVG7</accession>
<feature type="compositionally biased region" description="Low complexity" evidence="5">
    <location>
        <begin position="108"/>
        <end position="120"/>
    </location>
</feature>
<dbReference type="HOGENOM" id="CLU_116375_0_0_1"/>
<name>A0A0C3CVG7_HEBCY</name>
<keyword evidence="4" id="KW-0539">Nucleus</keyword>
<comment type="similarity">
    <text evidence="2">Belongs to the SLX9 family.</text>
</comment>
<comment type="subcellular location">
    <subcellularLocation>
        <location evidence="1">Nucleus</location>
        <location evidence="1">Nucleolus</location>
    </subcellularLocation>
</comment>
<gene>
    <name evidence="6" type="ORF">M413DRAFT_221743</name>
</gene>
<protein>
    <recommendedName>
        <fullName evidence="3">Ribosome biogenesis protein SLX9</fullName>
    </recommendedName>
</protein>
<dbReference type="InterPro" id="IPR028160">
    <property type="entry name" value="Slx9-like"/>
</dbReference>
<feature type="region of interest" description="Disordered" evidence="5">
    <location>
        <begin position="64"/>
        <end position="84"/>
    </location>
</feature>
<keyword evidence="7" id="KW-1185">Reference proteome</keyword>
<proteinExistence type="inferred from homology"/>
<dbReference type="GO" id="GO:0030686">
    <property type="term" value="C:90S preribosome"/>
    <property type="evidence" value="ECO:0007669"/>
    <property type="project" value="InterPro"/>
</dbReference>
<dbReference type="GO" id="GO:0030688">
    <property type="term" value="C:preribosome, small subunit precursor"/>
    <property type="evidence" value="ECO:0007669"/>
    <property type="project" value="InterPro"/>
</dbReference>
<dbReference type="GO" id="GO:0000462">
    <property type="term" value="P:maturation of SSU-rRNA from tricistronic rRNA transcript (SSU-rRNA, 5.8S rRNA, LSU-rRNA)"/>
    <property type="evidence" value="ECO:0007669"/>
    <property type="project" value="InterPro"/>
</dbReference>
<dbReference type="OrthoDB" id="18703at2759"/>
<organism evidence="6 7">
    <name type="scientific">Hebeloma cylindrosporum</name>
    <dbReference type="NCBI Taxonomy" id="76867"/>
    <lineage>
        <taxon>Eukaryota</taxon>
        <taxon>Fungi</taxon>
        <taxon>Dikarya</taxon>
        <taxon>Basidiomycota</taxon>
        <taxon>Agaricomycotina</taxon>
        <taxon>Agaricomycetes</taxon>
        <taxon>Agaricomycetidae</taxon>
        <taxon>Agaricales</taxon>
        <taxon>Agaricineae</taxon>
        <taxon>Hymenogastraceae</taxon>
        <taxon>Hebeloma</taxon>
    </lineage>
</organism>
<evidence type="ECO:0000313" key="7">
    <source>
        <dbReference type="Proteomes" id="UP000053424"/>
    </source>
</evidence>
<feature type="region of interest" description="Disordered" evidence="5">
    <location>
        <begin position="157"/>
        <end position="185"/>
    </location>
</feature>
<evidence type="ECO:0000256" key="1">
    <source>
        <dbReference type="ARBA" id="ARBA00004604"/>
    </source>
</evidence>